<reference evidence="1 2" key="1">
    <citation type="journal article" date="2013" name="Genome Announc.">
        <title>Draft Genome Sequence for Caulobacter sp. Strain OR37, a Bacterium Tolerant to Heavy Metals.</title>
        <authorList>
            <person name="Utturkar S.M."/>
            <person name="Bollmann A."/>
            <person name="Brzoska R.M."/>
            <person name="Klingeman D.M."/>
            <person name="Epstein S.E."/>
            <person name="Palumbo A.V."/>
            <person name="Brown S.D."/>
        </authorList>
    </citation>
    <scope>NUCLEOTIDE SEQUENCE [LARGE SCALE GENOMIC DNA]</scope>
    <source>
        <strain evidence="1 2">OR37</strain>
    </source>
</reference>
<dbReference type="AlphaFoldDB" id="R0D3S6"/>
<evidence type="ECO:0008006" key="3">
    <source>
        <dbReference type="Google" id="ProtNLM"/>
    </source>
</evidence>
<organism evidence="1 2">
    <name type="scientific">Caulobacter vibrioides OR37</name>
    <dbReference type="NCBI Taxonomy" id="1292034"/>
    <lineage>
        <taxon>Bacteria</taxon>
        <taxon>Pseudomonadati</taxon>
        <taxon>Pseudomonadota</taxon>
        <taxon>Alphaproteobacteria</taxon>
        <taxon>Caulobacterales</taxon>
        <taxon>Caulobacteraceae</taxon>
        <taxon>Caulobacter</taxon>
    </lineage>
</organism>
<protein>
    <recommendedName>
        <fullName evidence="3">TnsA endonuclease N-terminal domain-containing protein</fullName>
    </recommendedName>
</protein>
<keyword evidence="2" id="KW-1185">Reference proteome</keyword>
<comment type="caution">
    <text evidence="1">The sequence shown here is derived from an EMBL/GenBank/DDBJ whole genome shotgun (WGS) entry which is preliminary data.</text>
</comment>
<proteinExistence type="predicted"/>
<dbReference type="STRING" id="1292034.OR37_01032"/>
<name>R0D3S6_CAUVI</name>
<evidence type="ECO:0000313" key="1">
    <source>
        <dbReference type="EMBL" id="ENZ83256.1"/>
    </source>
</evidence>
<dbReference type="OrthoDB" id="7403808at2"/>
<sequence>MRDSHSGAEAHRASARALDKSPSVYLAMQAGLRRPEAPASWSAVSSGATVVMTPDGRPIRNPITGRKAHVTGIYTSRKAGRSLVHESMNEHAFFQHSEVDTSVADYFSQPCRFEFVVDGLKRTYTPDCARLLANGRIEIIELKSDGRALRDPDYVLKLRWVGAICEATNWTFRVVYGRPLRERSVTNRNVRLVQQYRFAKYGGRETAAVQEFLATRTVTTGAFGRLAELLGDARTARAQLCAMMVGRQIHIDLSVPLSSDSPVASLDRGCRSLEVDQ</sequence>
<gene>
    <name evidence="1" type="ORF">OR37_01032</name>
</gene>
<dbReference type="Proteomes" id="UP000013063">
    <property type="component" value="Unassembled WGS sequence"/>
</dbReference>
<evidence type="ECO:0000313" key="2">
    <source>
        <dbReference type="Proteomes" id="UP000013063"/>
    </source>
</evidence>
<accession>R0D3S6</accession>
<dbReference type="EMBL" id="APMP01000003">
    <property type="protein sequence ID" value="ENZ83256.1"/>
    <property type="molecule type" value="Genomic_DNA"/>
</dbReference>
<dbReference type="eggNOG" id="ENOG50330W1">
    <property type="taxonomic scope" value="Bacteria"/>
</dbReference>